<dbReference type="PANTHER" id="PTHR43332:SF1">
    <property type="entry name" value="TRANSPORT PERMEASE PROTEIN"/>
    <property type="match status" value="1"/>
</dbReference>
<sequence>MNYYAVLAIYKFEMARMRRTLLQSIVTPVLTTSLYFIVFGAAIGSRIQEVGGVGYGAFIVPGLIMLSLLTNSISNASFGIYFPKFSGTVYEVLSAPVSTLEVVLGYVGAAATKAIILGLIILATAGFFIELRIAHPFIMLLFIVLTALSFSLFGFILGIWADNFEKLSIVPALVITPLVFLGGSFYSTDMLPPLWQSISLMNPVLYLVSGLRWSFYEISEVNVWVSLIGVSVFLVICLGVVYAIFRTGYRLRP</sequence>
<keyword evidence="4 6" id="KW-1133">Transmembrane helix</keyword>
<protein>
    <recommendedName>
        <fullName evidence="6">Transport permease protein</fullName>
    </recommendedName>
</protein>
<evidence type="ECO:0000256" key="2">
    <source>
        <dbReference type="ARBA" id="ARBA00007783"/>
    </source>
</evidence>
<accession>A0A0R2SHQ9</accession>
<dbReference type="InterPro" id="IPR000412">
    <property type="entry name" value="ABC_2_transport"/>
</dbReference>
<dbReference type="PROSITE" id="PS51012">
    <property type="entry name" value="ABC_TM2"/>
    <property type="match status" value="1"/>
</dbReference>
<evidence type="ECO:0000256" key="3">
    <source>
        <dbReference type="ARBA" id="ARBA00022692"/>
    </source>
</evidence>
<dbReference type="Pfam" id="PF01061">
    <property type="entry name" value="ABC2_membrane"/>
    <property type="match status" value="1"/>
</dbReference>
<name>A0A0R2SHQ9_9GAMM</name>
<feature type="transmembrane region" description="Helical" evidence="6">
    <location>
        <begin position="137"/>
        <end position="161"/>
    </location>
</feature>
<feature type="transmembrane region" description="Helical" evidence="6">
    <location>
        <begin position="221"/>
        <end position="245"/>
    </location>
</feature>
<dbReference type="InterPro" id="IPR052522">
    <property type="entry name" value="ABC-2_transport_permease"/>
</dbReference>
<feature type="transmembrane region" description="Helical" evidence="6">
    <location>
        <begin position="20"/>
        <end position="43"/>
    </location>
</feature>
<comment type="subcellular location">
    <subcellularLocation>
        <location evidence="6">Cell inner membrane</location>
        <topology evidence="6">Multi-pass membrane protein</topology>
    </subcellularLocation>
    <subcellularLocation>
        <location evidence="1">Membrane</location>
        <topology evidence="1">Multi-pass membrane protein</topology>
    </subcellularLocation>
</comment>
<feature type="domain" description="ABC transmembrane type-2" evidence="7">
    <location>
        <begin position="19"/>
        <end position="248"/>
    </location>
</feature>
<dbReference type="GO" id="GO:0043190">
    <property type="term" value="C:ATP-binding cassette (ABC) transporter complex"/>
    <property type="evidence" value="ECO:0007669"/>
    <property type="project" value="InterPro"/>
</dbReference>
<gene>
    <name evidence="8" type="ORF">ABR69_00300</name>
</gene>
<dbReference type="GO" id="GO:0140359">
    <property type="term" value="F:ABC-type transporter activity"/>
    <property type="evidence" value="ECO:0007669"/>
    <property type="project" value="InterPro"/>
</dbReference>
<dbReference type="InterPro" id="IPR013525">
    <property type="entry name" value="ABC2_TM"/>
</dbReference>
<evidence type="ECO:0000313" key="9">
    <source>
        <dbReference type="Proteomes" id="UP000051934"/>
    </source>
</evidence>
<dbReference type="NCBIfam" id="NF011648">
    <property type="entry name" value="PRK15066.1"/>
    <property type="match status" value="1"/>
</dbReference>
<keyword evidence="6" id="KW-0813">Transport</keyword>
<keyword evidence="3 6" id="KW-0812">Transmembrane</keyword>
<feature type="transmembrane region" description="Helical" evidence="6">
    <location>
        <begin position="167"/>
        <end position="186"/>
    </location>
</feature>
<dbReference type="PRINTS" id="PR00164">
    <property type="entry name" value="ABC2TRNSPORT"/>
</dbReference>
<evidence type="ECO:0000313" key="8">
    <source>
        <dbReference type="EMBL" id="KRO72317.1"/>
    </source>
</evidence>
<evidence type="ECO:0000256" key="6">
    <source>
        <dbReference type="RuleBase" id="RU361157"/>
    </source>
</evidence>
<dbReference type="AlphaFoldDB" id="A0A0R2SHQ9"/>
<dbReference type="PANTHER" id="PTHR43332">
    <property type="entry name" value="INNER MEMBRANE TRANSPORT PERMEASE YADH-RELATED"/>
    <property type="match status" value="1"/>
</dbReference>
<proteinExistence type="inferred from homology"/>
<comment type="caution">
    <text evidence="8">The sequence shown here is derived from an EMBL/GenBank/DDBJ whole genome shotgun (WGS) entry which is preliminary data.</text>
</comment>
<evidence type="ECO:0000256" key="4">
    <source>
        <dbReference type="ARBA" id="ARBA00022989"/>
    </source>
</evidence>
<evidence type="ECO:0000256" key="1">
    <source>
        <dbReference type="ARBA" id="ARBA00004141"/>
    </source>
</evidence>
<dbReference type="InterPro" id="IPR047817">
    <property type="entry name" value="ABC2_TM_bact-type"/>
</dbReference>
<dbReference type="PIRSF" id="PIRSF006648">
    <property type="entry name" value="DrrB"/>
    <property type="match status" value="1"/>
</dbReference>
<keyword evidence="6" id="KW-1003">Cell membrane</keyword>
<comment type="similarity">
    <text evidence="2 6">Belongs to the ABC-2 integral membrane protein family.</text>
</comment>
<organism evidence="8 9">
    <name type="scientific">OM182 bacterium BACL3 MAG-120507-bin80</name>
    <dbReference type="NCBI Taxonomy" id="1655577"/>
    <lineage>
        <taxon>Bacteria</taxon>
        <taxon>Pseudomonadati</taxon>
        <taxon>Pseudomonadota</taxon>
        <taxon>Gammaproteobacteria</taxon>
        <taxon>OMG group</taxon>
        <taxon>OM182 clade</taxon>
    </lineage>
</organism>
<dbReference type="Proteomes" id="UP000051934">
    <property type="component" value="Unassembled WGS sequence"/>
</dbReference>
<evidence type="ECO:0000256" key="5">
    <source>
        <dbReference type="ARBA" id="ARBA00023136"/>
    </source>
</evidence>
<evidence type="ECO:0000259" key="7">
    <source>
        <dbReference type="PROSITE" id="PS51012"/>
    </source>
</evidence>
<reference evidence="8 9" key="1">
    <citation type="submission" date="2015-10" db="EMBL/GenBank/DDBJ databases">
        <title>Metagenome-Assembled Genomes uncover a global brackish microbiome.</title>
        <authorList>
            <person name="Hugerth L.W."/>
            <person name="Larsson J."/>
            <person name="Alneberg J."/>
            <person name="Lindh M.V."/>
            <person name="Legrand C."/>
            <person name="Pinhassi J."/>
            <person name="Andersson A.F."/>
        </authorList>
    </citation>
    <scope>NUCLEOTIDE SEQUENCE [LARGE SCALE GENOMIC DNA]</scope>
    <source>
        <strain evidence="8">BACL4 MAG-120507-bin80</strain>
    </source>
</reference>
<feature type="transmembrane region" description="Helical" evidence="6">
    <location>
        <begin position="102"/>
        <end position="125"/>
    </location>
</feature>
<keyword evidence="5 6" id="KW-0472">Membrane</keyword>
<dbReference type="EMBL" id="LIBB01000079">
    <property type="protein sequence ID" value="KRO72317.1"/>
    <property type="molecule type" value="Genomic_DNA"/>
</dbReference>
<feature type="transmembrane region" description="Helical" evidence="6">
    <location>
        <begin position="55"/>
        <end position="82"/>
    </location>
</feature>